<dbReference type="Proteomes" id="UP000321353">
    <property type="component" value="Chromosome"/>
</dbReference>
<dbReference type="KEGG" id="smam:Mal15_07680"/>
<proteinExistence type="predicted"/>
<organism evidence="1 2">
    <name type="scientific">Stieleria maiorica</name>
    <dbReference type="NCBI Taxonomy" id="2795974"/>
    <lineage>
        <taxon>Bacteria</taxon>
        <taxon>Pseudomonadati</taxon>
        <taxon>Planctomycetota</taxon>
        <taxon>Planctomycetia</taxon>
        <taxon>Pirellulales</taxon>
        <taxon>Pirellulaceae</taxon>
        <taxon>Stieleria</taxon>
    </lineage>
</organism>
<sequence length="225" mass="24640">MTGHLQHQWVVAGIVSASARFIPIPFVDDLVQSQCRRFVVARTLANHDTNLTTSQLKPLYSNGGGCLPGCTTLLAKAPLKLLLFPIRKIVAVVTSVRGVPVEIMRMVLLGRTLDRYLKTNRIDPGSGDAAKMRLAFEASFARMDLRVVKAAVADALAGVNGWKKAAVDTAQEIARPRERTSEGLNPSTEVETGARKVEEVLQRPETLTLFADFDQKFDDALERLG</sequence>
<reference evidence="1 2" key="1">
    <citation type="submission" date="2019-02" db="EMBL/GenBank/DDBJ databases">
        <title>Planctomycetal bacteria perform biofilm scaping via a novel small molecule.</title>
        <authorList>
            <person name="Jeske O."/>
            <person name="Boedeker C."/>
            <person name="Wiegand S."/>
            <person name="Breitling P."/>
            <person name="Kallscheuer N."/>
            <person name="Jogler M."/>
            <person name="Rohde M."/>
            <person name="Petersen J."/>
            <person name="Medema M.H."/>
            <person name="Surup F."/>
            <person name="Jogler C."/>
        </authorList>
    </citation>
    <scope>NUCLEOTIDE SEQUENCE [LARGE SCALE GENOMIC DNA]</scope>
    <source>
        <strain evidence="1 2">Mal15</strain>
    </source>
</reference>
<dbReference type="EMBL" id="CP036264">
    <property type="protein sequence ID" value="QEF96739.1"/>
    <property type="molecule type" value="Genomic_DNA"/>
</dbReference>
<evidence type="ECO:0000313" key="2">
    <source>
        <dbReference type="Proteomes" id="UP000321353"/>
    </source>
</evidence>
<accession>A0A5B9M7P9</accession>
<keyword evidence="2" id="KW-1185">Reference proteome</keyword>
<gene>
    <name evidence="1" type="ORF">Mal15_07680</name>
</gene>
<evidence type="ECO:0000313" key="1">
    <source>
        <dbReference type="EMBL" id="QEF96739.1"/>
    </source>
</evidence>
<name>A0A5B9M7P9_9BACT</name>
<dbReference type="AlphaFoldDB" id="A0A5B9M7P9"/>
<protein>
    <submittedName>
        <fullName evidence="1">Uncharacterized protein</fullName>
    </submittedName>
</protein>
<dbReference type="RefSeq" id="WP_147866517.1">
    <property type="nucleotide sequence ID" value="NZ_CP036264.1"/>
</dbReference>